<dbReference type="STRING" id="48698.ENSPFOP00000023105"/>
<evidence type="ECO:0000259" key="4">
    <source>
        <dbReference type="PROSITE" id="PS50237"/>
    </source>
</evidence>
<dbReference type="InterPro" id="IPR035983">
    <property type="entry name" value="Hect_E3_ubiquitin_ligase"/>
</dbReference>
<proteinExistence type="predicted"/>
<evidence type="ECO:0000256" key="2">
    <source>
        <dbReference type="ARBA" id="ARBA00022786"/>
    </source>
</evidence>
<comment type="caution">
    <text evidence="3">Lacks conserved residue(s) required for the propagation of feature annotation.</text>
</comment>
<evidence type="ECO:0000313" key="5">
    <source>
        <dbReference type="Ensembl" id="ENSPFOP00000023105.1"/>
    </source>
</evidence>
<reference evidence="6" key="1">
    <citation type="submission" date="2013-10" db="EMBL/GenBank/DDBJ databases">
        <authorList>
            <person name="Schartl M."/>
            <person name="Warren W."/>
        </authorList>
    </citation>
    <scope>NUCLEOTIDE SEQUENCE [LARGE SCALE GENOMIC DNA]</scope>
    <source>
        <strain evidence="6">female</strain>
    </source>
</reference>
<keyword evidence="2 3" id="KW-0833">Ubl conjugation pathway</keyword>
<dbReference type="Proteomes" id="UP000028760">
    <property type="component" value="Unassembled WGS sequence"/>
</dbReference>
<keyword evidence="1" id="KW-0808">Transferase</keyword>
<name>A0A096LVB4_POEFO</name>
<dbReference type="Ensembl" id="ENSPFOT00000025300.1">
    <property type="protein sequence ID" value="ENSPFOP00000023105.1"/>
    <property type="gene ID" value="ENSPFOG00000022563.1"/>
</dbReference>
<evidence type="ECO:0000256" key="3">
    <source>
        <dbReference type="PROSITE-ProRule" id="PRU00104"/>
    </source>
</evidence>
<dbReference type="AlphaFoldDB" id="A0A096LVB4"/>
<protein>
    <recommendedName>
        <fullName evidence="4">HECT domain-containing protein</fullName>
    </recommendedName>
</protein>
<feature type="domain" description="HECT" evidence="4">
    <location>
        <begin position="226"/>
        <end position="260"/>
    </location>
</feature>
<dbReference type="GO" id="GO:0004842">
    <property type="term" value="F:ubiquitin-protein transferase activity"/>
    <property type="evidence" value="ECO:0007669"/>
    <property type="project" value="InterPro"/>
</dbReference>
<keyword evidence="6" id="KW-1185">Reference proteome</keyword>
<reference evidence="5" key="2">
    <citation type="submission" date="2025-08" db="UniProtKB">
        <authorList>
            <consortium name="Ensembl"/>
        </authorList>
    </citation>
    <scope>IDENTIFICATION</scope>
</reference>
<dbReference type="InterPro" id="IPR000569">
    <property type="entry name" value="HECT_dom"/>
</dbReference>
<dbReference type="SUPFAM" id="SSF56204">
    <property type="entry name" value="Hect, E3 ligase catalytic domain"/>
    <property type="match status" value="1"/>
</dbReference>
<dbReference type="PROSITE" id="PS50237">
    <property type="entry name" value="HECT"/>
    <property type="match status" value="1"/>
</dbReference>
<sequence>MYYIISKQEERQKYSLGRKGLKQQEKVKVRINIGLMVIQNNLLKPQRGRTISLATNPDVSATPLLNLAVKKMKDFNRDLKDEPFLLLYPDGTEVANIPGTQTPFSLSAYKAEVGKSYQRITLFLCSTRDFEEAGKLSDLSDSDPEMIIRQSSDFDLADTLPMEPIDESSPVQKYREKDVQPHDIIAELAMDIDHKKVSRFNICRSDVWDGAVRGFQRSTYSDNNDMFIKFNDDAGFLEEGLDTGGPRREFLTLLMAVLRNRPIFDGPTESRYIVCNSRAAREDEYFLAGKMIAVSIVHGGPAPHFLSKNLVNYLIGNPSFSATIEDVKDEEIGKVLKEVLEAESDESLLNVILQNSGMFQTAGCFRGVKASEKKAFIEEYLRWYILDRNHSAIQRFKDGLGSLGFFAALQKHPSVLSPVLCFSAKALTASDLETMFKPVLSPVGSNRQQKEGKTIVFWADYLLDCEEL</sequence>
<dbReference type="Pfam" id="PF00632">
    <property type="entry name" value="HECT"/>
    <property type="match status" value="1"/>
</dbReference>
<dbReference type="OMA" id="DICADIW"/>
<dbReference type="Gene3D" id="3.90.1750.10">
    <property type="entry name" value="Hect, E3 ligase catalytic domains"/>
    <property type="match status" value="1"/>
</dbReference>
<reference evidence="5" key="3">
    <citation type="submission" date="2025-09" db="UniProtKB">
        <authorList>
            <consortium name="Ensembl"/>
        </authorList>
    </citation>
    <scope>IDENTIFICATION</scope>
</reference>
<accession>A0A096LVB4</accession>
<dbReference type="EMBL" id="AYCK01029530">
    <property type="status" value="NOT_ANNOTATED_CDS"/>
    <property type="molecule type" value="Genomic_DNA"/>
</dbReference>
<organism evidence="5 6">
    <name type="scientific">Poecilia formosa</name>
    <name type="common">Amazon molly</name>
    <name type="synonym">Limia formosa</name>
    <dbReference type="NCBI Taxonomy" id="48698"/>
    <lineage>
        <taxon>Eukaryota</taxon>
        <taxon>Metazoa</taxon>
        <taxon>Chordata</taxon>
        <taxon>Craniata</taxon>
        <taxon>Vertebrata</taxon>
        <taxon>Euteleostomi</taxon>
        <taxon>Actinopterygii</taxon>
        <taxon>Neopterygii</taxon>
        <taxon>Teleostei</taxon>
        <taxon>Neoteleostei</taxon>
        <taxon>Acanthomorphata</taxon>
        <taxon>Ovalentaria</taxon>
        <taxon>Atherinomorphae</taxon>
        <taxon>Cyprinodontiformes</taxon>
        <taxon>Poeciliidae</taxon>
        <taxon>Poeciliinae</taxon>
        <taxon>Poecilia</taxon>
    </lineage>
</organism>
<evidence type="ECO:0000313" key="6">
    <source>
        <dbReference type="Proteomes" id="UP000028760"/>
    </source>
</evidence>
<dbReference type="GeneTree" id="ENSGT00950000182865"/>
<dbReference type="eggNOG" id="KOG1084">
    <property type="taxonomic scope" value="Eukaryota"/>
</dbReference>
<evidence type="ECO:0000256" key="1">
    <source>
        <dbReference type="ARBA" id="ARBA00022679"/>
    </source>
</evidence>